<feature type="region of interest" description="Disordered" evidence="2">
    <location>
        <begin position="324"/>
        <end position="445"/>
    </location>
</feature>
<comment type="caution">
    <text evidence="4">The sequence shown here is derived from an EMBL/GenBank/DDBJ whole genome shotgun (WGS) entry which is preliminary data.</text>
</comment>
<feature type="compositionally biased region" description="Polar residues" evidence="2">
    <location>
        <begin position="357"/>
        <end position="367"/>
    </location>
</feature>
<feature type="region of interest" description="Disordered" evidence="2">
    <location>
        <begin position="472"/>
        <end position="506"/>
    </location>
</feature>
<organism evidence="4 5">
    <name type="scientific">Pocillopora damicornis</name>
    <name type="common">Cauliflower coral</name>
    <name type="synonym">Millepora damicornis</name>
    <dbReference type="NCBI Taxonomy" id="46731"/>
    <lineage>
        <taxon>Eukaryota</taxon>
        <taxon>Metazoa</taxon>
        <taxon>Cnidaria</taxon>
        <taxon>Anthozoa</taxon>
        <taxon>Hexacorallia</taxon>
        <taxon>Scleractinia</taxon>
        <taxon>Astrocoeniina</taxon>
        <taxon>Pocilloporidae</taxon>
        <taxon>Pocillopora</taxon>
    </lineage>
</organism>
<feature type="domain" description="DUF5745" evidence="3">
    <location>
        <begin position="63"/>
        <end position="122"/>
    </location>
</feature>
<dbReference type="GO" id="GO:0005813">
    <property type="term" value="C:centrosome"/>
    <property type="evidence" value="ECO:0007669"/>
    <property type="project" value="InterPro"/>
</dbReference>
<name>A0A3M6U7X6_POCDA</name>
<dbReference type="EMBL" id="RCHS01002064">
    <property type="protein sequence ID" value="RMX49721.1"/>
    <property type="molecule type" value="Genomic_DNA"/>
</dbReference>
<protein>
    <recommendedName>
        <fullName evidence="3">DUF5745 domain-containing protein</fullName>
    </recommendedName>
</protein>
<dbReference type="GO" id="GO:0000922">
    <property type="term" value="C:spindle pole"/>
    <property type="evidence" value="ECO:0007669"/>
    <property type="project" value="InterPro"/>
</dbReference>
<sequence>MKYLNNNRKPMQRMDGDSDDEAFIAIANELLEKCNLPGTISKLEECSDNFFVAVYRGLLGDDLPGIVENPISNEQHVLNCQTLIDSVASDILSVDLTHITGSSIVEGDKISIRNLLEIFAGLLEFFMEYDDDDASGDENDSNLLTSEHDVISGVLREEFGPSYEAVYGFRDRRGEIKREPPLSQQSSGGVMPDRNGEEKKQGTPARSSTRVSVVWDHENSTGFDADTSKLSDSKIEVVSDSTTELIRLGETMSDRLQPRGVERRPEARNQVPDSTLDISARSPMISVSSQHGSRLYRDDAFGGTLNGTRPLQDNAKPVMNNASALTSSKRPDLSGIREPGQSSVLGRDATSVEDELTQYTLTPTEVGNSPAVRDKDPEKPFTSFLSSSSTSASWPEQISPLEPFKDSSAREASSFDALGVRPKQKPPASSGSEAGDNSGRSTPVYHHYHHHFHHTQPQGTVPEFQSVAGVSAAASVDAPGETTSLSRTKPTGTVPGTRPCPRTTDRLTRTVPGIYTQPHSGLSQPSTTTVTGTTSTLTDSVFLSGSGSSRPRFVMATSSDIPADSSSGKAALQGRPAVSLATSTVTSTTGSSTPVLSSLPPTSNRSYSALKERVSLPEQTDEPTDRLSSLRRKQSVYRRAGPPPSGYRPLASSLPARLQKGSKSSEHPALRSTAAELLQKYTTPDDESGESDSEREADDEELGQNSDSAVDYGRLEPPAAKPTTRDFSTSRSSGSATRTSTRPRMPRSYKESTEEDSSPERAPRRGVTFRDTVETFPVSGRMDRLRRLLYEESEKERKRHTETMRKTYRDQLREIQQEKKKEKTLHMKRKLPLSPKVPKKKPKKKSPIQKRGRLEAVYCSQTRKSRPVRRTLTTEKGRKRSASASPVLGRRKSDSPDHPDMLLPAMLEEFPFLHVSPQTAHSMWDKQARHLSSFLKSGADANRTKTQRMIEEAEKRQKALVGILRKDVEHNMRMRDKQERQQQQRTVKAKLREKRQVSARARRYYDEYELRMRARMLKRRTREEQIFKRLFEDGLEIQKQRIRELREYAKEKRETLAQRQQNEIESLENFYRDQFAMLADGIARERYEMEVREKAQEKVVRQMRRELRRKFEHDVQEFQENLQRDEDSAYFRQLEADRLRGKFQLATRNAFY</sequence>
<evidence type="ECO:0000256" key="1">
    <source>
        <dbReference type="SAM" id="Coils"/>
    </source>
</evidence>
<feature type="region of interest" description="Disordered" evidence="2">
    <location>
        <begin position="174"/>
        <end position="212"/>
    </location>
</feature>
<feature type="compositionally biased region" description="Low complexity" evidence="2">
    <location>
        <begin position="725"/>
        <end position="743"/>
    </location>
</feature>
<dbReference type="Proteomes" id="UP000275408">
    <property type="component" value="Unassembled WGS sequence"/>
</dbReference>
<feature type="region of interest" description="Disordered" evidence="2">
    <location>
        <begin position="514"/>
        <end position="533"/>
    </location>
</feature>
<feature type="compositionally biased region" description="Low complexity" evidence="2">
    <location>
        <begin position="523"/>
        <end position="533"/>
    </location>
</feature>
<feature type="region of interest" description="Disordered" evidence="2">
    <location>
        <begin position="791"/>
        <end position="810"/>
    </location>
</feature>
<evidence type="ECO:0000256" key="2">
    <source>
        <dbReference type="SAM" id="MobiDB-lite"/>
    </source>
</evidence>
<feature type="compositionally biased region" description="Acidic residues" evidence="2">
    <location>
        <begin position="684"/>
        <end position="702"/>
    </location>
</feature>
<feature type="compositionally biased region" description="Low complexity" evidence="2">
    <location>
        <begin position="381"/>
        <end position="393"/>
    </location>
</feature>
<accession>A0A3M6U7X6</accession>
<evidence type="ECO:0000313" key="5">
    <source>
        <dbReference type="Proteomes" id="UP000275408"/>
    </source>
</evidence>
<dbReference type="InterPro" id="IPR044039">
    <property type="entry name" value="DUF5745"/>
</dbReference>
<feature type="region of interest" description="Disordered" evidence="2">
    <location>
        <begin position="583"/>
        <end position="773"/>
    </location>
</feature>
<gene>
    <name evidence="4" type="ORF">pdam_00008613</name>
</gene>
<feature type="coiled-coil region" evidence="1">
    <location>
        <begin position="1035"/>
        <end position="1065"/>
    </location>
</feature>
<keyword evidence="1" id="KW-0175">Coiled coil</keyword>
<feature type="compositionally biased region" description="Basic and acidic residues" evidence="2">
    <location>
        <begin position="748"/>
        <end position="763"/>
    </location>
</feature>
<feature type="region of interest" description="Disordered" evidence="2">
    <location>
        <begin position="818"/>
        <end position="898"/>
    </location>
</feature>
<dbReference type="PANTHER" id="PTHR22545">
    <property type="entry name" value="CENTROSOMAL PROTEIN OF 95 KDA"/>
    <property type="match status" value="1"/>
</dbReference>
<proteinExistence type="predicted"/>
<feature type="compositionally biased region" description="Basic residues" evidence="2">
    <location>
        <begin position="826"/>
        <end position="851"/>
    </location>
</feature>
<evidence type="ECO:0000259" key="3">
    <source>
        <dbReference type="Pfam" id="PF19016"/>
    </source>
</evidence>
<feature type="compositionally biased region" description="Polar residues" evidence="2">
    <location>
        <begin position="481"/>
        <end position="491"/>
    </location>
</feature>
<feature type="compositionally biased region" description="Low complexity" evidence="2">
    <location>
        <begin position="583"/>
        <end position="603"/>
    </location>
</feature>
<evidence type="ECO:0000313" key="4">
    <source>
        <dbReference type="EMBL" id="RMX49721.1"/>
    </source>
</evidence>
<reference evidence="4 5" key="1">
    <citation type="journal article" date="2018" name="Sci. Rep.">
        <title>Comparative analysis of the Pocillopora damicornis genome highlights role of immune system in coral evolution.</title>
        <authorList>
            <person name="Cunning R."/>
            <person name="Bay R.A."/>
            <person name="Gillette P."/>
            <person name="Baker A.C."/>
            <person name="Traylor-Knowles N."/>
        </authorList>
    </citation>
    <scope>NUCLEOTIDE SEQUENCE [LARGE SCALE GENOMIC DNA]</scope>
    <source>
        <strain evidence="4">RSMAS</strain>
        <tissue evidence="4">Whole animal</tissue>
    </source>
</reference>
<dbReference type="InterPro" id="IPR026619">
    <property type="entry name" value="CEP95"/>
</dbReference>
<dbReference type="OrthoDB" id="545730at2759"/>
<dbReference type="AlphaFoldDB" id="A0A3M6U7X6"/>
<dbReference type="PANTHER" id="PTHR22545:SF0">
    <property type="entry name" value="CENTROSOMAL PROTEIN OF 95 KDA"/>
    <property type="match status" value="1"/>
</dbReference>
<dbReference type="Pfam" id="PF19016">
    <property type="entry name" value="DUF5745"/>
    <property type="match status" value="1"/>
</dbReference>
<keyword evidence="5" id="KW-1185">Reference proteome</keyword>